<keyword evidence="6" id="KW-1185">Reference proteome</keyword>
<dbReference type="HOGENOM" id="CLU_1534810_0_0_1"/>
<evidence type="ECO:0000313" key="6">
    <source>
        <dbReference type="Proteomes" id="UP000002051"/>
    </source>
</evidence>
<keyword evidence="1" id="KW-0547">Nucleotide-binding</keyword>
<reference evidence="4 6" key="2">
    <citation type="journal article" date="2014" name="BMC Genomics">
        <title>An improved genome release (version Mt4.0) for the model legume Medicago truncatula.</title>
        <authorList>
            <person name="Tang H."/>
            <person name="Krishnakumar V."/>
            <person name="Bidwell S."/>
            <person name="Rosen B."/>
            <person name="Chan A."/>
            <person name="Zhou S."/>
            <person name="Gentzbittel L."/>
            <person name="Childs K.L."/>
            <person name="Yandell M."/>
            <person name="Gundlach H."/>
            <person name="Mayer K.F."/>
            <person name="Schwartz D.C."/>
            <person name="Town C.D."/>
        </authorList>
    </citation>
    <scope>GENOME REANNOTATION</scope>
    <source>
        <strain evidence="5 6">cv. Jemalong A17</strain>
    </source>
</reference>
<feature type="domain" description="Tr-type G" evidence="3">
    <location>
        <begin position="17"/>
        <end position="153"/>
    </location>
</feature>
<evidence type="ECO:0000313" key="4">
    <source>
        <dbReference type="EMBL" id="AES81566.2"/>
    </source>
</evidence>
<keyword evidence="4" id="KW-0648">Protein biosynthesis</keyword>
<organism evidence="4 6">
    <name type="scientific">Medicago truncatula</name>
    <name type="common">Barrel medic</name>
    <name type="synonym">Medicago tribuloides</name>
    <dbReference type="NCBI Taxonomy" id="3880"/>
    <lineage>
        <taxon>Eukaryota</taxon>
        <taxon>Viridiplantae</taxon>
        <taxon>Streptophyta</taxon>
        <taxon>Embryophyta</taxon>
        <taxon>Tracheophyta</taxon>
        <taxon>Spermatophyta</taxon>
        <taxon>Magnoliopsida</taxon>
        <taxon>eudicotyledons</taxon>
        <taxon>Gunneridae</taxon>
        <taxon>Pentapetalae</taxon>
        <taxon>rosids</taxon>
        <taxon>fabids</taxon>
        <taxon>Fabales</taxon>
        <taxon>Fabaceae</taxon>
        <taxon>Papilionoideae</taxon>
        <taxon>50 kb inversion clade</taxon>
        <taxon>NPAAA clade</taxon>
        <taxon>Hologalegina</taxon>
        <taxon>IRL clade</taxon>
        <taxon>Trifolieae</taxon>
        <taxon>Medicago</taxon>
    </lineage>
</organism>
<dbReference type="GO" id="GO:0005525">
    <property type="term" value="F:GTP binding"/>
    <property type="evidence" value="ECO:0007669"/>
    <property type="project" value="UniProtKB-KW"/>
</dbReference>
<dbReference type="SUPFAM" id="SSF52540">
    <property type="entry name" value="P-loop containing nucleoside triphosphate hydrolases"/>
    <property type="match status" value="1"/>
</dbReference>
<dbReference type="InterPro" id="IPR027417">
    <property type="entry name" value="P-loop_NTPase"/>
</dbReference>
<dbReference type="STRING" id="3880.G7KXD2"/>
<dbReference type="PANTHER" id="PTHR23115">
    <property type="entry name" value="TRANSLATION FACTOR"/>
    <property type="match status" value="1"/>
</dbReference>
<dbReference type="InterPro" id="IPR050100">
    <property type="entry name" value="TRAFAC_GTPase_members"/>
</dbReference>
<evidence type="ECO:0000256" key="1">
    <source>
        <dbReference type="ARBA" id="ARBA00022741"/>
    </source>
</evidence>
<keyword evidence="4" id="KW-0251">Elongation factor</keyword>
<accession>G7KXD2</accession>
<accession>A0A0C3WD65</accession>
<dbReference type="Pfam" id="PF00009">
    <property type="entry name" value="GTP_EFTU"/>
    <property type="match status" value="1"/>
</dbReference>
<sequence length="175" mass="19958">MAFQPFHNVFNLVLDKLTIDIALSKFETTKYYCTVIDDASGDRDFFLTTMINRTSQPDCVVLVIDSLLVDLKLVWIVRAVHLFIFPLFLMDTTMPKDRYIEIVGKLLPFLKKVGYNPDKTRFVPISGFNGDNLIERSTNIDWYNSPTLLEALLTDSTSLRGLKLLTESTTHQMGA</sequence>
<dbReference type="EMBL" id="CM001223">
    <property type="protein sequence ID" value="AES81566.2"/>
    <property type="molecule type" value="Genomic_DNA"/>
</dbReference>
<evidence type="ECO:0000259" key="3">
    <source>
        <dbReference type="Pfam" id="PF00009"/>
    </source>
</evidence>
<proteinExistence type="predicted"/>
<dbReference type="Gene3D" id="3.40.50.300">
    <property type="entry name" value="P-loop containing nucleotide triphosphate hydrolases"/>
    <property type="match status" value="1"/>
</dbReference>
<evidence type="ECO:0000256" key="2">
    <source>
        <dbReference type="ARBA" id="ARBA00023134"/>
    </source>
</evidence>
<dbReference type="Proteomes" id="UP000002051">
    <property type="component" value="Unassembled WGS sequence"/>
</dbReference>
<dbReference type="AlphaFoldDB" id="G7KXD2"/>
<reference evidence="4 6" key="1">
    <citation type="journal article" date="2011" name="Nature">
        <title>The Medicago genome provides insight into the evolution of rhizobial symbioses.</title>
        <authorList>
            <person name="Young N.D."/>
            <person name="Debelle F."/>
            <person name="Oldroyd G.E."/>
            <person name="Geurts R."/>
            <person name="Cannon S.B."/>
            <person name="Udvardi M.K."/>
            <person name="Benedito V.A."/>
            <person name="Mayer K.F."/>
            <person name="Gouzy J."/>
            <person name="Schoof H."/>
            <person name="Van de Peer Y."/>
            <person name="Proost S."/>
            <person name="Cook D.R."/>
            <person name="Meyers B.C."/>
            <person name="Spannagl M."/>
            <person name="Cheung F."/>
            <person name="De Mita S."/>
            <person name="Krishnakumar V."/>
            <person name="Gundlach H."/>
            <person name="Zhou S."/>
            <person name="Mudge J."/>
            <person name="Bharti A.K."/>
            <person name="Murray J.D."/>
            <person name="Naoumkina M.A."/>
            <person name="Rosen B."/>
            <person name="Silverstein K.A."/>
            <person name="Tang H."/>
            <person name="Rombauts S."/>
            <person name="Zhao P.X."/>
            <person name="Zhou P."/>
            <person name="Barbe V."/>
            <person name="Bardou P."/>
            <person name="Bechner M."/>
            <person name="Bellec A."/>
            <person name="Berger A."/>
            <person name="Berges H."/>
            <person name="Bidwell S."/>
            <person name="Bisseling T."/>
            <person name="Choisne N."/>
            <person name="Couloux A."/>
            <person name="Denny R."/>
            <person name="Deshpande S."/>
            <person name="Dai X."/>
            <person name="Doyle J.J."/>
            <person name="Dudez A.M."/>
            <person name="Farmer A.D."/>
            <person name="Fouteau S."/>
            <person name="Franken C."/>
            <person name="Gibelin C."/>
            <person name="Gish J."/>
            <person name="Goldstein S."/>
            <person name="Gonzalez A.J."/>
            <person name="Green P.J."/>
            <person name="Hallab A."/>
            <person name="Hartog M."/>
            <person name="Hua A."/>
            <person name="Humphray S.J."/>
            <person name="Jeong D.H."/>
            <person name="Jing Y."/>
            <person name="Jocker A."/>
            <person name="Kenton S.M."/>
            <person name="Kim D.J."/>
            <person name="Klee K."/>
            <person name="Lai H."/>
            <person name="Lang C."/>
            <person name="Lin S."/>
            <person name="Macmil S.L."/>
            <person name="Magdelenat G."/>
            <person name="Matthews L."/>
            <person name="McCorrison J."/>
            <person name="Monaghan E.L."/>
            <person name="Mun J.H."/>
            <person name="Najar F.Z."/>
            <person name="Nicholson C."/>
            <person name="Noirot C."/>
            <person name="O'Bleness M."/>
            <person name="Paule C.R."/>
            <person name="Poulain J."/>
            <person name="Prion F."/>
            <person name="Qin B."/>
            <person name="Qu C."/>
            <person name="Retzel E.F."/>
            <person name="Riddle C."/>
            <person name="Sallet E."/>
            <person name="Samain S."/>
            <person name="Samson N."/>
            <person name="Sanders I."/>
            <person name="Saurat O."/>
            <person name="Scarpelli C."/>
            <person name="Schiex T."/>
            <person name="Segurens B."/>
            <person name="Severin A.J."/>
            <person name="Sherrier D.J."/>
            <person name="Shi R."/>
            <person name="Sims S."/>
            <person name="Singer S.R."/>
            <person name="Sinharoy S."/>
            <person name="Sterck L."/>
            <person name="Viollet A."/>
            <person name="Wang B.B."/>
            <person name="Wang K."/>
            <person name="Wang M."/>
            <person name="Wang X."/>
            <person name="Warfsmann J."/>
            <person name="Weissenbach J."/>
            <person name="White D.D."/>
            <person name="White J.D."/>
            <person name="Wiley G.B."/>
            <person name="Wincker P."/>
            <person name="Xing Y."/>
            <person name="Yang L."/>
            <person name="Yao Z."/>
            <person name="Ying F."/>
            <person name="Zhai J."/>
            <person name="Zhou L."/>
            <person name="Zuber A."/>
            <person name="Denarie J."/>
            <person name="Dixon R.A."/>
            <person name="May G.D."/>
            <person name="Schwartz D.C."/>
            <person name="Rogers J."/>
            <person name="Quetier F."/>
            <person name="Town C.D."/>
            <person name="Roe B.A."/>
        </authorList>
    </citation>
    <scope>NUCLEOTIDE SEQUENCE [LARGE SCALE GENOMIC DNA]</scope>
    <source>
        <strain evidence="4">A17</strain>
        <strain evidence="5 6">cv. Jemalong A17</strain>
    </source>
</reference>
<dbReference type="EnsemblPlants" id="AES81566">
    <property type="protein sequence ID" value="AES81566"/>
    <property type="gene ID" value="MTR_7g098190"/>
</dbReference>
<dbReference type="GO" id="GO:0003924">
    <property type="term" value="F:GTPase activity"/>
    <property type="evidence" value="ECO:0007669"/>
    <property type="project" value="InterPro"/>
</dbReference>
<gene>
    <name evidence="4" type="ordered locus">MTR_7g098190</name>
</gene>
<keyword evidence="2" id="KW-0342">GTP-binding</keyword>
<protein>
    <submittedName>
        <fullName evidence="4">Elongation factor Tu GTP-binding domain protein</fullName>
    </submittedName>
</protein>
<dbReference type="GO" id="GO:0003746">
    <property type="term" value="F:translation elongation factor activity"/>
    <property type="evidence" value="ECO:0007669"/>
    <property type="project" value="UniProtKB-KW"/>
</dbReference>
<dbReference type="InterPro" id="IPR000795">
    <property type="entry name" value="T_Tr_GTP-bd_dom"/>
</dbReference>
<evidence type="ECO:0000313" key="5">
    <source>
        <dbReference type="EnsemblPlants" id="AES81566"/>
    </source>
</evidence>
<reference evidence="5" key="3">
    <citation type="submission" date="2015-04" db="UniProtKB">
        <authorList>
            <consortium name="EnsemblPlants"/>
        </authorList>
    </citation>
    <scope>IDENTIFICATION</scope>
    <source>
        <strain evidence="5">cv. Jemalong A17</strain>
    </source>
</reference>
<name>G7KXD2_MEDTR</name>